<reference evidence="2 3" key="1">
    <citation type="journal article" date="2016" name="Nat. Commun.">
        <title>Thousands of microbial genomes shed light on interconnected biogeochemical processes in an aquifer system.</title>
        <authorList>
            <person name="Anantharaman K."/>
            <person name="Brown C.T."/>
            <person name="Hug L.A."/>
            <person name="Sharon I."/>
            <person name="Castelle C.J."/>
            <person name="Probst A.J."/>
            <person name="Thomas B.C."/>
            <person name="Singh A."/>
            <person name="Wilkins M.J."/>
            <person name="Karaoz U."/>
            <person name="Brodie E.L."/>
            <person name="Williams K.H."/>
            <person name="Hubbard S.S."/>
            <person name="Banfield J.F."/>
        </authorList>
    </citation>
    <scope>NUCLEOTIDE SEQUENCE [LARGE SCALE GENOMIC DNA]</scope>
</reference>
<dbReference type="Pfam" id="PF13392">
    <property type="entry name" value="HNH_3"/>
    <property type="match status" value="1"/>
</dbReference>
<dbReference type="AlphaFoldDB" id="A0A1F6N2T7"/>
<evidence type="ECO:0000313" key="2">
    <source>
        <dbReference type="EMBL" id="OGH78194.1"/>
    </source>
</evidence>
<gene>
    <name evidence="2" type="ORF">A2983_00065</name>
</gene>
<accession>A0A1F6N2T7</accession>
<protein>
    <recommendedName>
        <fullName evidence="1">HNH nuclease domain-containing protein</fullName>
    </recommendedName>
</protein>
<proteinExistence type="predicted"/>
<evidence type="ECO:0000313" key="3">
    <source>
        <dbReference type="Proteomes" id="UP000177040"/>
    </source>
</evidence>
<dbReference type="EMBL" id="MFQH01000016">
    <property type="protein sequence ID" value="OGH78194.1"/>
    <property type="molecule type" value="Genomic_DNA"/>
</dbReference>
<evidence type="ECO:0000259" key="1">
    <source>
        <dbReference type="SMART" id="SM00507"/>
    </source>
</evidence>
<dbReference type="Proteomes" id="UP000177040">
    <property type="component" value="Unassembled WGS sequence"/>
</dbReference>
<dbReference type="InterPro" id="IPR003615">
    <property type="entry name" value="HNH_nuc"/>
</dbReference>
<organism evidence="2 3">
    <name type="scientific">Candidatus Magasanikbacteria bacterium RIFCSPLOWO2_01_FULL_40_15</name>
    <dbReference type="NCBI Taxonomy" id="1798686"/>
    <lineage>
        <taxon>Bacteria</taxon>
        <taxon>Candidatus Magasanikiibacteriota</taxon>
    </lineage>
</organism>
<dbReference type="SMART" id="SM00507">
    <property type="entry name" value="HNHc"/>
    <property type="match status" value="1"/>
</dbReference>
<dbReference type="CDD" id="cd00085">
    <property type="entry name" value="HNHc"/>
    <property type="match status" value="1"/>
</dbReference>
<name>A0A1F6N2T7_9BACT</name>
<feature type="domain" description="HNH nuclease" evidence="1">
    <location>
        <begin position="91"/>
        <end position="144"/>
    </location>
</feature>
<comment type="caution">
    <text evidence="2">The sequence shown here is derived from an EMBL/GenBank/DDBJ whole genome shotgun (WGS) entry which is preliminary data.</text>
</comment>
<sequence length="158" mass="18424">MRTKRWTKTDLEKAVANAKSVRQVLKFLGLREAGGNYQQIKKYIAEFKFSTAHFSGQAWNKGLRGLTKKVIPLEFILIKNSLYQSYKLKKRLFAERIKNKNCELCDWCEQASDGRIPLELDHINGNRYDNRIENLRVLCPNCHSLQSTHRGLNRKKKG</sequence>
<dbReference type="SUPFAM" id="SSF54060">
    <property type="entry name" value="His-Me finger endonucleases"/>
    <property type="match status" value="1"/>
</dbReference>
<dbReference type="InterPro" id="IPR044925">
    <property type="entry name" value="His-Me_finger_sf"/>
</dbReference>